<keyword evidence="2" id="KW-1277">Toxin-antitoxin system</keyword>
<dbReference type="GO" id="GO:0003729">
    <property type="term" value="F:mRNA binding"/>
    <property type="evidence" value="ECO:0007669"/>
    <property type="project" value="InterPro"/>
</dbReference>
<dbReference type="KEGG" id="dma:DMR_04540"/>
<dbReference type="Pfam" id="PF07927">
    <property type="entry name" value="HicA_toxin"/>
    <property type="match status" value="1"/>
</dbReference>
<reference evidence="8 9" key="1">
    <citation type="journal article" date="2009" name="Genome Res.">
        <title>Whole genome sequence of Desulfovibrio magneticus strain RS-1 revealed common gene clusters in magnetotactic bacteria.</title>
        <authorList>
            <person name="Nakazawa H."/>
            <person name="Arakaki A."/>
            <person name="Narita-Yamada S."/>
            <person name="Yashiro I."/>
            <person name="Jinno K."/>
            <person name="Aoki N."/>
            <person name="Tsuruyama A."/>
            <person name="Okamura Y."/>
            <person name="Tanikawa S."/>
            <person name="Fujita N."/>
            <person name="Takeyama H."/>
            <person name="Matsunaga T."/>
        </authorList>
    </citation>
    <scope>NUCLEOTIDE SEQUENCE [LARGE SCALE GENOMIC DNA]</scope>
    <source>
        <strain evidence="9">ATCC 700980 / DSM 13731 / RS-1</strain>
    </source>
</reference>
<comment type="similarity">
    <text evidence="1">Belongs to the HicA mRNA interferase family.</text>
</comment>
<dbReference type="AlphaFoldDB" id="C4XHY3"/>
<evidence type="ECO:0008006" key="10">
    <source>
        <dbReference type="Google" id="ProtNLM"/>
    </source>
</evidence>
<evidence type="ECO:0000256" key="1">
    <source>
        <dbReference type="ARBA" id="ARBA00006620"/>
    </source>
</evidence>
<name>C4XHY3_SOLM1</name>
<dbReference type="OrthoDB" id="9810412at2"/>
<evidence type="ECO:0000256" key="2">
    <source>
        <dbReference type="ARBA" id="ARBA00022649"/>
    </source>
</evidence>
<dbReference type="eggNOG" id="COG1724">
    <property type="taxonomic scope" value="Bacteria"/>
</dbReference>
<evidence type="ECO:0000313" key="9">
    <source>
        <dbReference type="Proteomes" id="UP000009071"/>
    </source>
</evidence>
<evidence type="ECO:0000256" key="3">
    <source>
        <dbReference type="ARBA" id="ARBA00022722"/>
    </source>
</evidence>
<keyword evidence="6" id="KW-0694">RNA-binding</keyword>
<keyword evidence="3" id="KW-0540">Nuclease</keyword>
<dbReference type="RefSeq" id="WP_012750028.1">
    <property type="nucleotide sequence ID" value="NC_012796.1"/>
</dbReference>
<keyword evidence="9" id="KW-1185">Reference proteome</keyword>
<dbReference type="GO" id="GO:0004519">
    <property type="term" value="F:endonuclease activity"/>
    <property type="evidence" value="ECO:0007669"/>
    <property type="project" value="UniProtKB-KW"/>
</dbReference>
<dbReference type="HOGENOM" id="CLU_164851_4_2_7"/>
<dbReference type="Proteomes" id="UP000009071">
    <property type="component" value="Chromosome"/>
</dbReference>
<organism evidence="8 9">
    <name type="scientific">Solidesulfovibrio magneticus (strain ATCC 700980 / DSM 13731 / RS-1)</name>
    <name type="common">Desulfovibrio magneticus</name>
    <dbReference type="NCBI Taxonomy" id="573370"/>
    <lineage>
        <taxon>Bacteria</taxon>
        <taxon>Pseudomonadati</taxon>
        <taxon>Thermodesulfobacteriota</taxon>
        <taxon>Desulfovibrionia</taxon>
        <taxon>Desulfovibrionales</taxon>
        <taxon>Desulfovibrionaceae</taxon>
        <taxon>Solidesulfovibrio</taxon>
    </lineage>
</organism>
<evidence type="ECO:0000256" key="7">
    <source>
        <dbReference type="ARBA" id="ARBA00023016"/>
    </source>
</evidence>
<sequence>MDSREIIRRLEADGWFRVAQAVSHLQFKHAVKPGRVTAPHPKKDLPAGTLRSIERQAGISLRS</sequence>
<dbReference type="SUPFAM" id="SSF54786">
    <property type="entry name" value="YcfA/nrd intein domain"/>
    <property type="match status" value="1"/>
</dbReference>
<dbReference type="STRING" id="573370.DMR_04540"/>
<accession>C4XHY3</accession>
<protein>
    <recommendedName>
        <fullName evidence="10">Periplasmic or secreted lipoprotein</fullName>
    </recommendedName>
</protein>
<dbReference type="InterPro" id="IPR012933">
    <property type="entry name" value="HicA_mRNA_interferase"/>
</dbReference>
<evidence type="ECO:0000256" key="4">
    <source>
        <dbReference type="ARBA" id="ARBA00022759"/>
    </source>
</evidence>
<dbReference type="EMBL" id="AP010904">
    <property type="protein sequence ID" value="BAH73945.1"/>
    <property type="molecule type" value="Genomic_DNA"/>
</dbReference>
<keyword evidence="7" id="KW-0346">Stress response</keyword>
<keyword evidence="4" id="KW-0255">Endonuclease</keyword>
<proteinExistence type="inferred from homology"/>
<keyword evidence="5" id="KW-0378">Hydrolase</keyword>
<evidence type="ECO:0000256" key="6">
    <source>
        <dbReference type="ARBA" id="ARBA00022884"/>
    </source>
</evidence>
<evidence type="ECO:0000313" key="8">
    <source>
        <dbReference type="EMBL" id="BAH73945.1"/>
    </source>
</evidence>
<gene>
    <name evidence="8" type="ordered locus">DMR_04540</name>
</gene>
<dbReference type="GO" id="GO:0016787">
    <property type="term" value="F:hydrolase activity"/>
    <property type="evidence" value="ECO:0007669"/>
    <property type="project" value="UniProtKB-KW"/>
</dbReference>
<dbReference type="Gene3D" id="3.30.920.30">
    <property type="entry name" value="Hypothetical protein"/>
    <property type="match status" value="1"/>
</dbReference>
<evidence type="ECO:0000256" key="5">
    <source>
        <dbReference type="ARBA" id="ARBA00022801"/>
    </source>
</evidence>
<dbReference type="InterPro" id="IPR038570">
    <property type="entry name" value="HicA_sf"/>
</dbReference>